<dbReference type="InterPro" id="IPR020915">
    <property type="entry name" value="UPF0311"/>
</dbReference>
<gene>
    <name evidence="1" type="ORF">KO481_30205</name>
</gene>
<dbReference type="Gene3D" id="2.40.160.20">
    <property type="match status" value="1"/>
</dbReference>
<accession>A0ABS6B8Q3</accession>
<dbReference type="EMBL" id="JAHKNI010000012">
    <property type="protein sequence ID" value="MBU3065785.1"/>
    <property type="molecule type" value="Genomic_DNA"/>
</dbReference>
<dbReference type="Pfam" id="PF11578">
    <property type="entry name" value="DUF3237"/>
    <property type="match status" value="1"/>
</dbReference>
<name>A0ABS6B8Q3_9NOCA</name>
<reference evidence="1 2" key="1">
    <citation type="submission" date="2021-06" db="EMBL/GenBank/DDBJ databases">
        <title>Actinomycetes sequencing.</title>
        <authorList>
            <person name="Shan Q."/>
        </authorList>
    </citation>
    <scope>NUCLEOTIDE SEQUENCE [LARGE SCALE GENOMIC DNA]</scope>
    <source>
        <strain evidence="1 2">NEAU-G5</strain>
    </source>
</reference>
<protein>
    <submittedName>
        <fullName evidence="1">DUF3237 family protein</fullName>
    </submittedName>
</protein>
<dbReference type="PANTHER" id="PTHR37315:SF1">
    <property type="entry name" value="UPF0311 PROTEIN BLR7842"/>
    <property type="match status" value="1"/>
</dbReference>
<keyword evidence="2" id="KW-1185">Reference proteome</keyword>
<dbReference type="Proteomes" id="UP000733379">
    <property type="component" value="Unassembled WGS sequence"/>
</dbReference>
<organism evidence="1 2">
    <name type="scientific">Nocardia albiluteola</name>
    <dbReference type="NCBI Taxonomy" id="2842303"/>
    <lineage>
        <taxon>Bacteria</taxon>
        <taxon>Bacillati</taxon>
        <taxon>Actinomycetota</taxon>
        <taxon>Actinomycetes</taxon>
        <taxon>Mycobacteriales</taxon>
        <taxon>Nocardiaceae</taxon>
        <taxon>Nocardia</taxon>
    </lineage>
</organism>
<proteinExistence type="predicted"/>
<evidence type="ECO:0000313" key="1">
    <source>
        <dbReference type="EMBL" id="MBU3065785.1"/>
    </source>
</evidence>
<dbReference type="PANTHER" id="PTHR37315">
    <property type="entry name" value="UPF0311 PROTEIN BLR7842"/>
    <property type="match status" value="1"/>
</dbReference>
<comment type="caution">
    <text evidence="1">The sequence shown here is derived from an EMBL/GenBank/DDBJ whole genome shotgun (WGS) entry which is preliminary data.</text>
</comment>
<evidence type="ECO:0000313" key="2">
    <source>
        <dbReference type="Proteomes" id="UP000733379"/>
    </source>
</evidence>
<sequence>MVTTALPAPALRPVLRIEAELGAPVDLGQDSGGNRRRFVPHVAGTFAGSGLSGAVVPGMSGDRQMIHPDGSSIGNLRVGLRTEAGAALTLEMRATRYGPPAVLARLAAGEPVDPSEYTFRGDARFQVAADELRWLALGAFAVVAGRAATGVAFEIYLIE</sequence>
<dbReference type="RefSeq" id="WP_215921804.1">
    <property type="nucleotide sequence ID" value="NZ_JAHKNI010000012.1"/>
</dbReference>